<keyword evidence="3" id="KW-1185">Reference proteome</keyword>
<evidence type="ECO:0000256" key="1">
    <source>
        <dbReference type="SAM" id="MobiDB-lite"/>
    </source>
</evidence>
<reference evidence="2 3" key="1">
    <citation type="journal article" date="2015" name="Proc. Natl. Acad. Sci. U.S.A.">
        <title>The resurrection genome of Boea hygrometrica: A blueprint for survival of dehydration.</title>
        <authorList>
            <person name="Xiao L."/>
            <person name="Yang G."/>
            <person name="Zhang L."/>
            <person name="Yang X."/>
            <person name="Zhao S."/>
            <person name="Ji Z."/>
            <person name="Zhou Q."/>
            <person name="Hu M."/>
            <person name="Wang Y."/>
            <person name="Chen M."/>
            <person name="Xu Y."/>
            <person name="Jin H."/>
            <person name="Xiao X."/>
            <person name="Hu G."/>
            <person name="Bao F."/>
            <person name="Hu Y."/>
            <person name="Wan P."/>
            <person name="Li L."/>
            <person name="Deng X."/>
            <person name="Kuang T."/>
            <person name="Xiang C."/>
            <person name="Zhu J.K."/>
            <person name="Oliver M.J."/>
            <person name="He Y."/>
        </authorList>
    </citation>
    <scope>NUCLEOTIDE SEQUENCE [LARGE SCALE GENOMIC DNA]</scope>
    <source>
        <strain evidence="3">cv. XS01</strain>
    </source>
</reference>
<dbReference type="Proteomes" id="UP000250235">
    <property type="component" value="Unassembled WGS sequence"/>
</dbReference>
<sequence length="89" mass="10041">MPPVSHRDPMTEQHAPDPEDSCSDRKVARGLVLRTENVSRGLVTSRILSRYVFPYLSDIIIEDHREDLAPKIAESISPGYAHLHRLAPL</sequence>
<protein>
    <submittedName>
        <fullName evidence="2">Uncharacterized protein</fullName>
    </submittedName>
</protein>
<evidence type="ECO:0000313" key="2">
    <source>
        <dbReference type="EMBL" id="KZV57037.1"/>
    </source>
</evidence>
<organism evidence="2 3">
    <name type="scientific">Dorcoceras hygrometricum</name>
    <dbReference type="NCBI Taxonomy" id="472368"/>
    <lineage>
        <taxon>Eukaryota</taxon>
        <taxon>Viridiplantae</taxon>
        <taxon>Streptophyta</taxon>
        <taxon>Embryophyta</taxon>
        <taxon>Tracheophyta</taxon>
        <taxon>Spermatophyta</taxon>
        <taxon>Magnoliopsida</taxon>
        <taxon>eudicotyledons</taxon>
        <taxon>Gunneridae</taxon>
        <taxon>Pentapetalae</taxon>
        <taxon>asterids</taxon>
        <taxon>lamiids</taxon>
        <taxon>Lamiales</taxon>
        <taxon>Gesneriaceae</taxon>
        <taxon>Didymocarpoideae</taxon>
        <taxon>Trichosporeae</taxon>
        <taxon>Loxocarpinae</taxon>
        <taxon>Dorcoceras</taxon>
    </lineage>
</organism>
<gene>
    <name evidence="2" type="ORF">F511_20006</name>
</gene>
<dbReference type="AlphaFoldDB" id="A0A2Z7DCX6"/>
<proteinExistence type="predicted"/>
<feature type="region of interest" description="Disordered" evidence="1">
    <location>
        <begin position="1"/>
        <end position="24"/>
    </location>
</feature>
<evidence type="ECO:0000313" key="3">
    <source>
        <dbReference type="Proteomes" id="UP000250235"/>
    </source>
</evidence>
<name>A0A2Z7DCX6_9LAMI</name>
<dbReference type="EMBL" id="KQ987726">
    <property type="protein sequence ID" value="KZV57037.1"/>
    <property type="molecule type" value="Genomic_DNA"/>
</dbReference>
<accession>A0A2Z7DCX6</accession>